<dbReference type="Gene3D" id="2.40.50.140">
    <property type="entry name" value="Nucleic acid-binding proteins"/>
    <property type="match status" value="2"/>
</dbReference>
<dbReference type="InterPro" id="IPR012340">
    <property type="entry name" value="NA-bd_OB-fold"/>
</dbReference>
<evidence type="ECO:0000256" key="7">
    <source>
        <dbReference type="ARBA" id="ARBA00022884"/>
    </source>
</evidence>
<organism evidence="10 11">
    <name type="scientific">Candidatus Fimihabitans intestinipullorum</name>
    <dbReference type="NCBI Taxonomy" id="2840820"/>
    <lineage>
        <taxon>Bacteria</taxon>
        <taxon>Bacillati</taxon>
        <taxon>Mycoplasmatota</taxon>
        <taxon>Mycoplasmatota incertae sedis</taxon>
        <taxon>Candidatus Fimihabitans</taxon>
    </lineage>
</organism>
<dbReference type="PROSITE" id="PS50126">
    <property type="entry name" value="S1"/>
    <property type="match status" value="1"/>
</dbReference>
<dbReference type="SMART" id="SM00955">
    <property type="entry name" value="RNB"/>
    <property type="match status" value="1"/>
</dbReference>
<dbReference type="GO" id="GO:0005829">
    <property type="term" value="C:cytosol"/>
    <property type="evidence" value="ECO:0007669"/>
    <property type="project" value="TreeGrafter"/>
</dbReference>
<dbReference type="Proteomes" id="UP000824087">
    <property type="component" value="Unassembled WGS sequence"/>
</dbReference>
<dbReference type="InterPro" id="IPR050180">
    <property type="entry name" value="RNR_Ribonuclease"/>
</dbReference>
<comment type="subcellular location">
    <subcellularLocation>
        <location evidence="2 8">Cytoplasm</location>
    </subcellularLocation>
</comment>
<dbReference type="GO" id="GO:0006402">
    <property type="term" value="P:mRNA catabolic process"/>
    <property type="evidence" value="ECO:0007669"/>
    <property type="project" value="TreeGrafter"/>
</dbReference>
<evidence type="ECO:0000256" key="1">
    <source>
        <dbReference type="ARBA" id="ARBA00001849"/>
    </source>
</evidence>
<comment type="function">
    <text evidence="8">3'-5' exoribonuclease that releases 5'-nucleoside monophosphates and is involved in maturation of structured RNAs.</text>
</comment>
<keyword evidence="7 8" id="KW-0694">RNA-binding</keyword>
<dbReference type="AlphaFoldDB" id="A0A9D1L3B7"/>
<dbReference type="InterPro" id="IPR003029">
    <property type="entry name" value="S1_domain"/>
</dbReference>
<dbReference type="InterPro" id="IPR001900">
    <property type="entry name" value="RNase_II/R"/>
</dbReference>
<comment type="caution">
    <text evidence="10">The sequence shown here is derived from an EMBL/GenBank/DDBJ whole genome shotgun (WGS) entry which is preliminary data.</text>
</comment>
<evidence type="ECO:0000256" key="2">
    <source>
        <dbReference type="ARBA" id="ARBA00004496"/>
    </source>
</evidence>
<dbReference type="GO" id="GO:0003723">
    <property type="term" value="F:RNA binding"/>
    <property type="evidence" value="ECO:0007669"/>
    <property type="project" value="UniProtKB-UniRule"/>
</dbReference>
<dbReference type="InterPro" id="IPR011805">
    <property type="entry name" value="RNase_R"/>
</dbReference>
<dbReference type="SMART" id="SM00316">
    <property type="entry name" value="S1"/>
    <property type="match status" value="1"/>
</dbReference>
<keyword evidence="3 8" id="KW-0963">Cytoplasm</keyword>
<dbReference type="PANTHER" id="PTHR23355:SF9">
    <property type="entry name" value="DIS3-LIKE EXONUCLEASE 2"/>
    <property type="match status" value="1"/>
</dbReference>
<dbReference type="InterPro" id="IPR004476">
    <property type="entry name" value="RNase_II/RNase_R"/>
</dbReference>
<evidence type="ECO:0000313" key="10">
    <source>
        <dbReference type="EMBL" id="HIU22565.1"/>
    </source>
</evidence>
<name>A0A9D1L3B7_9BACT</name>
<sequence>MNELRILMKFKDIDGRKIQEIYRLNPEETVEKLIRFLEEEIIFCESHECDFYPKYLFTTLNRIQQLYDDLYEQGKIIAPYYKTYLKLYERVRKLDREHRNKPEEELSIVEEIYGTIYFLQDIDKALTLIHDNSLWLLGSVQDQMLIETIMDSYFEAMLQPDEERYQYFLKIIKGIIGIIERYPHIENKMAAYFEQNKNYHLELGFLLSNQFRTRYRTHGLLITSLKRNIHSPSIKPTITVDDEVQNHINDYIFTIDNENTNAKEDAISFRKDENGIIVTLYTTNVASILRQMPHMETSAFSKWFAQSGNHLFSQSDIATYFSLEEQVPRDVVTYQFQFDLHYHLLNVTFGRANITVDKNYTYQEANAYILKKEQDIFPYWEEIYQLMNHYHQTNHHKMEYKALRALCDTVVNKKSMESTSYNEAGMIVSELKNLIGYYQAEFCDQNHIPIMHYVNNFDMSSEEMKQMIENWKNHHDTELLEKLPMQSQYRVAPAPHRGIGYDTYAHCTTPLRNYLAMVNQNILIDIVFSKQYQKINYYQQYLQELEEIQRQYELRDYEKKKAQRKKKIHKIHGISYQREIELVESYLSESAMDRRELLEKTGLPEQQLNLVLDYLKEELHIDEIHGTYHKNTTASKQVGVFQSATNDYGFARLESGEKVLIPRAHMNGAVDGSTVLVETYGKEKQKAARVIRKKKTWHKAVGNIVELDGKYYVHLNRVDYPSPLLVDYLNGAEVDDTVVVEVETGKRTKVNVVRVIGNSFDPHTAVLALMEDYNITPSFPEEVMEEARKVPNKLSEEDLQGRLDLRAMTIFTIDGKDAKDFDDAVSIEKHADGSFRLGVHIADVSHYVKEDSFLDLEARNRGTSVYAADLVAPMLPEELSNNICSLKPYEDRLALSCFMEFDPTGVCVDYDIVESVIRSKKRMTYENVNRVLEGERLDDYIGFQLPLYQMLELSHLIRNQRKKRGALSFELPKTKFVYDEDGFIIGASTEHRREAERIIEDFMIAANECFAQMMKQTGKPCSYRIHLEPEYHALHEALDIMDGMGYKVDFKLLSERVTPMKIQQFMRKYQKEPNYDIVEYLVLHSMNKAVYGTNPWGHFGLATSDYLHGTSPIRRYADLVAHRAMKRELHQAYEGFDAETTMQNYQNWMEHASSCEQNADLCERAVDRLKTVEFLQESVGKVIEGKIVSIGQNGMVVRLDNAMQGFIPRRNLEGYLYYGDILSYVHKETKQRFALGETIQCVLESLSRETLCVELSPVTLEKNKEFVLSPTKKSV</sequence>
<evidence type="ECO:0000256" key="6">
    <source>
        <dbReference type="ARBA" id="ARBA00022839"/>
    </source>
</evidence>
<dbReference type="Pfam" id="PF00773">
    <property type="entry name" value="RNB"/>
    <property type="match status" value="2"/>
</dbReference>
<reference evidence="10" key="2">
    <citation type="journal article" date="2021" name="PeerJ">
        <title>Extensive microbial diversity within the chicken gut microbiome revealed by metagenomics and culture.</title>
        <authorList>
            <person name="Gilroy R."/>
            <person name="Ravi A."/>
            <person name="Getino M."/>
            <person name="Pursley I."/>
            <person name="Horton D.L."/>
            <person name="Alikhan N.F."/>
            <person name="Baker D."/>
            <person name="Gharbi K."/>
            <person name="Hall N."/>
            <person name="Watson M."/>
            <person name="Adriaenssens E.M."/>
            <person name="Foster-Nyarko E."/>
            <person name="Jarju S."/>
            <person name="Secka A."/>
            <person name="Antonio M."/>
            <person name="Oren A."/>
            <person name="Chaudhuri R.R."/>
            <person name="La Ragione R."/>
            <person name="Hildebrand F."/>
            <person name="Pallen M.J."/>
        </authorList>
    </citation>
    <scope>NUCLEOTIDE SEQUENCE</scope>
    <source>
        <strain evidence="10">CHK197-8231</strain>
    </source>
</reference>
<dbReference type="PANTHER" id="PTHR23355">
    <property type="entry name" value="RIBONUCLEASE"/>
    <property type="match status" value="1"/>
</dbReference>
<evidence type="ECO:0000256" key="5">
    <source>
        <dbReference type="ARBA" id="ARBA00022801"/>
    </source>
</evidence>
<dbReference type="NCBIfam" id="TIGR00358">
    <property type="entry name" value="3_prime_RNase"/>
    <property type="match status" value="1"/>
</dbReference>
<dbReference type="Pfam" id="PF00575">
    <property type="entry name" value="S1"/>
    <property type="match status" value="1"/>
</dbReference>
<keyword evidence="6 8" id="KW-0269">Exonuclease</keyword>
<evidence type="ECO:0000256" key="3">
    <source>
        <dbReference type="ARBA" id="ARBA00022490"/>
    </source>
</evidence>
<keyword evidence="4 8" id="KW-0540">Nuclease</keyword>
<dbReference type="EC" id="3.1.13.1" evidence="8"/>
<dbReference type="GO" id="GO:0008859">
    <property type="term" value="F:exoribonuclease II activity"/>
    <property type="evidence" value="ECO:0007669"/>
    <property type="project" value="UniProtKB-UniRule"/>
</dbReference>
<dbReference type="EMBL" id="DVML01000019">
    <property type="protein sequence ID" value="HIU22565.1"/>
    <property type="molecule type" value="Genomic_DNA"/>
</dbReference>
<feature type="domain" description="S1 motif" evidence="9">
    <location>
        <begin position="1180"/>
        <end position="1258"/>
    </location>
</feature>
<evidence type="ECO:0000259" key="9">
    <source>
        <dbReference type="PROSITE" id="PS50126"/>
    </source>
</evidence>
<dbReference type="SUPFAM" id="SSF50249">
    <property type="entry name" value="Nucleic acid-binding proteins"/>
    <property type="match status" value="4"/>
</dbReference>
<evidence type="ECO:0000313" key="11">
    <source>
        <dbReference type="Proteomes" id="UP000824087"/>
    </source>
</evidence>
<dbReference type="Pfam" id="PF08206">
    <property type="entry name" value="OB_RNB"/>
    <property type="match status" value="1"/>
</dbReference>
<dbReference type="HAMAP" id="MF_01895">
    <property type="entry name" value="RNase_R"/>
    <property type="match status" value="1"/>
</dbReference>
<dbReference type="InterPro" id="IPR013223">
    <property type="entry name" value="RNase_B_OB_dom"/>
</dbReference>
<comment type="catalytic activity">
    <reaction evidence="1 8">
        <text>Exonucleolytic cleavage in the 3'- to 5'-direction to yield nucleoside 5'-phosphates.</text>
        <dbReference type="EC" id="3.1.13.1"/>
    </reaction>
</comment>
<keyword evidence="5 8" id="KW-0378">Hydrolase</keyword>
<evidence type="ECO:0000256" key="4">
    <source>
        <dbReference type="ARBA" id="ARBA00022722"/>
    </source>
</evidence>
<evidence type="ECO:0000256" key="8">
    <source>
        <dbReference type="HAMAP-Rule" id="MF_01895"/>
    </source>
</evidence>
<proteinExistence type="inferred from homology"/>
<comment type="similarity">
    <text evidence="8">Belongs to the RNR ribonuclease family. RNase R subfamily.</text>
</comment>
<accession>A0A9D1L3B7</accession>
<reference evidence="10" key="1">
    <citation type="submission" date="2020-10" db="EMBL/GenBank/DDBJ databases">
        <authorList>
            <person name="Gilroy R."/>
        </authorList>
    </citation>
    <scope>NUCLEOTIDE SEQUENCE</scope>
    <source>
        <strain evidence="10">CHK197-8231</strain>
    </source>
</reference>
<gene>
    <name evidence="8" type="primary">rnr</name>
    <name evidence="10" type="ORF">IAD49_03180</name>
</gene>
<protein>
    <recommendedName>
        <fullName evidence="8">Ribonuclease R</fullName>
        <shortName evidence="8">RNase R</shortName>
        <ecNumber evidence="8">3.1.13.1</ecNumber>
    </recommendedName>
</protein>